<keyword evidence="6 17" id="KW-0472">Membrane</keyword>
<evidence type="ECO:0000256" key="5">
    <source>
        <dbReference type="ARBA" id="ARBA00022989"/>
    </source>
</evidence>
<comment type="pathway">
    <text evidence="12">Phospholipid metabolism; phosphatidylcholine biosynthesis; phosphatidylcholine from phosphocholine: step 2/2.</text>
</comment>
<dbReference type="InterPro" id="IPR000462">
    <property type="entry name" value="CDP-OH_P_trans"/>
</dbReference>
<dbReference type="EMBL" id="EZ422829">
    <property type="protein sequence ID" value="ADD19105.1"/>
    <property type="molecule type" value="mRNA"/>
</dbReference>
<feature type="region of interest" description="Disordered" evidence="16">
    <location>
        <begin position="386"/>
        <end position="420"/>
    </location>
</feature>
<feature type="transmembrane region" description="Helical" evidence="17">
    <location>
        <begin position="287"/>
        <end position="310"/>
    </location>
</feature>
<feature type="transmembrane region" description="Helical" evidence="17">
    <location>
        <begin position="257"/>
        <end position="275"/>
    </location>
</feature>
<feature type="transmembrane region" description="Helical" evidence="17">
    <location>
        <begin position="153"/>
        <end position="171"/>
    </location>
</feature>
<dbReference type="InterPro" id="IPR014472">
    <property type="entry name" value="CHOPT"/>
</dbReference>
<dbReference type="GO" id="GO:0005789">
    <property type="term" value="C:endoplasmic reticulum membrane"/>
    <property type="evidence" value="ECO:0007669"/>
    <property type="project" value="TreeGrafter"/>
</dbReference>
<dbReference type="InterPro" id="IPR048254">
    <property type="entry name" value="CDP_ALCOHOL_P_TRANSF_CS"/>
</dbReference>
<feature type="compositionally biased region" description="Basic residues" evidence="16">
    <location>
        <begin position="407"/>
        <end position="420"/>
    </location>
</feature>
<dbReference type="AlphaFoldDB" id="D3TN27"/>
<evidence type="ECO:0000256" key="8">
    <source>
        <dbReference type="ARBA" id="ARBA00023264"/>
    </source>
</evidence>
<feature type="transmembrane region" description="Helical" evidence="17">
    <location>
        <begin position="191"/>
        <end position="209"/>
    </location>
</feature>
<evidence type="ECO:0000256" key="13">
    <source>
        <dbReference type="ARBA" id="ARBA00038987"/>
    </source>
</evidence>
<keyword evidence="7" id="KW-0444">Lipid biosynthesis</keyword>
<dbReference type="Gene3D" id="1.20.120.1760">
    <property type="match status" value="1"/>
</dbReference>
<dbReference type="Pfam" id="PF01066">
    <property type="entry name" value="CDP-OH_P_transf"/>
    <property type="match status" value="1"/>
</dbReference>
<keyword evidence="7" id="KW-0443">Lipid metabolism</keyword>
<evidence type="ECO:0000256" key="15">
    <source>
        <dbReference type="RuleBase" id="RU003750"/>
    </source>
</evidence>
<evidence type="ECO:0000256" key="6">
    <source>
        <dbReference type="ARBA" id="ARBA00023136"/>
    </source>
</evidence>
<dbReference type="PROSITE" id="PS00379">
    <property type="entry name" value="CDP_ALCOHOL_P_TRANSF"/>
    <property type="match status" value="1"/>
</dbReference>
<dbReference type="GO" id="GO:0006646">
    <property type="term" value="P:phosphatidylethanolamine biosynthetic process"/>
    <property type="evidence" value="ECO:0007669"/>
    <property type="project" value="TreeGrafter"/>
</dbReference>
<reference evidence="18" key="2">
    <citation type="submission" date="2010-01" db="EMBL/GenBank/DDBJ databases">
        <authorList>
            <consortium name="International Glossina Genome Initiative"/>
            <person name="da Silva J."/>
            <person name="Ribeiro J.M.C."/>
            <person name="Abbeele J.V."/>
            <person name="Attardo G."/>
            <person name="Hao Z."/>
            <person name="Haines L.R."/>
            <person name="Soares M.B."/>
            <person name="Berriman M."/>
            <person name="Aksoy S."/>
            <person name="Lehane M.J."/>
        </authorList>
    </citation>
    <scope>NUCLEOTIDE SEQUENCE</scope>
    <source>
        <tissue evidence="18">Salivary gland</tissue>
    </source>
</reference>
<dbReference type="PIRSF" id="PIRSF015665">
    <property type="entry name" value="CHOPT"/>
    <property type="match status" value="1"/>
</dbReference>
<evidence type="ECO:0000256" key="4">
    <source>
        <dbReference type="ARBA" id="ARBA00022692"/>
    </source>
</evidence>
<evidence type="ECO:0000256" key="17">
    <source>
        <dbReference type="SAM" id="Phobius"/>
    </source>
</evidence>
<accession>D3TN27</accession>
<evidence type="ECO:0000313" key="18">
    <source>
        <dbReference type="EMBL" id="ADD19105.1"/>
    </source>
</evidence>
<comment type="catalytic activity">
    <reaction evidence="9">
        <text>1-hexadecanoyl-2-(4Z,7Z,10Z,13Z,16Z,19Z-docosahexaenoyl)-sn-glycerol + CDP-choline = 1-hexadecanoyl-2-(4Z,7Z,10Z,13Z,16Z,19Z-docosahexaenoyl)-sn-glycero-3-phosphocholine + CMP + H(+)</text>
        <dbReference type="Rhea" id="RHEA:54332"/>
        <dbReference type="ChEBI" id="CHEBI:15378"/>
        <dbReference type="ChEBI" id="CHEBI:58779"/>
        <dbReference type="ChEBI" id="CHEBI:60377"/>
        <dbReference type="ChEBI" id="CHEBI:74963"/>
        <dbReference type="ChEBI" id="CHEBI:82949"/>
    </reaction>
    <physiologicalReaction direction="left-to-right" evidence="9">
        <dbReference type="Rhea" id="RHEA:54333"/>
    </physiologicalReaction>
</comment>
<dbReference type="FunFam" id="1.20.120.1760:FF:000002">
    <property type="entry name" value="Choline/ethanolamine phosphotransferase 1"/>
    <property type="match status" value="1"/>
</dbReference>
<keyword evidence="4 17" id="KW-0812">Transmembrane</keyword>
<evidence type="ECO:0000256" key="7">
    <source>
        <dbReference type="ARBA" id="ARBA00023209"/>
    </source>
</evidence>
<dbReference type="PANTHER" id="PTHR10414">
    <property type="entry name" value="ETHANOLAMINEPHOSPHOTRANSFERASE"/>
    <property type="match status" value="1"/>
</dbReference>
<evidence type="ECO:0000256" key="1">
    <source>
        <dbReference type="ARBA" id="ARBA00004141"/>
    </source>
</evidence>
<evidence type="ECO:0000256" key="9">
    <source>
        <dbReference type="ARBA" id="ARBA00036100"/>
    </source>
</evidence>
<dbReference type="EC" id="2.7.8.2" evidence="13"/>
<comment type="catalytic activity">
    <reaction evidence="11">
        <text>1-hexadecanoyl-2-(9Z-octadecenoyl)-sn-glycerol + CDP-choline = 1-hexadecanoyl-2-(9Z-octadecenoyl)-sn-glycero-3-phosphocholine + CMP + H(+)</text>
        <dbReference type="Rhea" id="RHEA:54244"/>
        <dbReference type="ChEBI" id="CHEBI:15378"/>
        <dbReference type="ChEBI" id="CHEBI:58779"/>
        <dbReference type="ChEBI" id="CHEBI:60377"/>
        <dbReference type="ChEBI" id="CHEBI:73001"/>
        <dbReference type="ChEBI" id="CHEBI:75466"/>
    </reaction>
    <physiologicalReaction direction="left-to-right" evidence="11">
        <dbReference type="Rhea" id="RHEA:54245"/>
    </physiologicalReaction>
</comment>
<keyword evidence="3 15" id="KW-0808">Transferase</keyword>
<comment type="similarity">
    <text evidence="2 15">Belongs to the CDP-alcohol phosphatidyltransferase class-I family.</text>
</comment>
<proteinExistence type="evidence at transcript level"/>
<dbReference type="InterPro" id="IPR043130">
    <property type="entry name" value="CDP-OH_PTrfase_TM_dom"/>
</dbReference>
<keyword evidence="7" id="KW-0594">Phospholipid biosynthesis</keyword>
<evidence type="ECO:0000256" key="14">
    <source>
        <dbReference type="ARBA" id="ARBA00048570"/>
    </source>
</evidence>
<evidence type="ECO:0000256" key="16">
    <source>
        <dbReference type="SAM" id="MobiDB-lite"/>
    </source>
</evidence>
<dbReference type="PANTHER" id="PTHR10414:SF37">
    <property type="entry name" value="BB IN A BOXCAR, ISOFORM C"/>
    <property type="match status" value="1"/>
</dbReference>
<feature type="transmembrane region" description="Helical" evidence="17">
    <location>
        <begin position="221"/>
        <end position="245"/>
    </location>
</feature>
<comment type="catalytic activity">
    <reaction evidence="10">
        <text>1,2-dioctanoyl-sn-glycerol + CDP-choline = 1,2-dioctanoyl-sn-glycero-3-phosphocholine + CMP + H(+)</text>
        <dbReference type="Rhea" id="RHEA:54232"/>
        <dbReference type="ChEBI" id="CHEBI:15378"/>
        <dbReference type="ChEBI" id="CHEBI:58779"/>
        <dbReference type="ChEBI" id="CHEBI:60377"/>
        <dbReference type="ChEBI" id="CHEBI:76979"/>
        <dbReference type="ChEBI" id="CHEBI:78228"/>
    </reaction>
    <physiologicalReaction direction="left-to-right" evidence="10">
        <dbReference type="Rhea" id="RHEA:54233"/>
    </physiologicalReaction>
</comment>
<comment type="subcellular location">
    <subcellularLocation>
        <location evidence="1">Membrane</location>
        <topology evidence="1">Multi-pass membrane protein</topology>
    </subcellularLocation>
</comment>
<comment type="catalytic activity">
    <reaction evidence="14">
        <text>CDP-choline + a 1,2-diacyl-sn-glycerol = a 1,2-diacyl-sn-glycero-3-phosphocholine + CMP + H(+)</text>
        <dbReference type="Rhea" id="RHEA:32939"/>
        <dbReference type="ChEBI" id="CHEBI:15378"/>
        <dbReference type="ChEBI" id="CHEBI:17815"/>
        <dbReference type="ChEBI" id="CHEBI:57643"/>
        <dbReference type="ChEBI" id="CHEBI:58779"/>
        <dbReference type="ChEBI" id="CHEBI:60377"/>
        <dbReference type="EC" id="2.7.8.2"/>
    </reaction>
    <physiologicalReaction direction="left-to-right" evidence="14">
        <dbReference type="Rhea" id="RHEA:32940"/>
    </physiologicalReaction>
</comment>
<evidence type="ECO:0000256" key="10">
    <source>
        <dbReference type="ARBA" id="ARBA00036651"/>
    </source>
</evidence>
<sequence length="420" mass="46639">MNKKSMLAYKEDRILTTQQLKKLSEHKYQCNNASLLDPWLQPWWNCLVSKTPLWLAPNLITIVGLIVNVVTTLILVGYSPGGITPPPRWTCLLCAFGLFVYQSLDSIDGKQARRTNTSSPLGELFDHGCDSISTVFIALSACISCQLGHYPNWLFFQCFCAIGLFYCAHWQTYVSGTLRFGKIDVTEAQLTIIGIHLISTVFGPEFWLTKIFGNLELWSSISLMTIICGIWSLSYISSVILAGGVGKNGSTVAGTSVLSPSIPLTLVILPAFIIAKKSPENIFAEHASLYIIAFGLVAAKVTNKLVIAHMTKAEMEYLDWSLLGPGLLFLNQYFNCVVPEIWLLWFTLIWATQDLMRYCAQVCLEICAHLHIDLFTIPYPPRTAVNQGTSTNTNSASISSSSDKNGATHRRGSRQTNRKH</sequence>
<evidence type="ECO:0000256" key="3">
    <source>
        <dbReference type="ARBA" id="ARBA00022679"/>
    </source>
</evidence>
<keyword evidence="8" id="KW-1208">Phospholipid metabolism</keyword>
<evidence type="ECO:0000256" key="12">
    <source>
        <dbReference type="ARBA" id="ARBA00037890"/>
    </source>
</evidence>
<dbReference type="GO" id="GO:0004142">
    <property type="term" value="F:diacylglycerol cholinephosphotransferase activity"/>
    <property type="evidence" value="ECO:0007669"/>
    <property type="project" value="UniProtKB-EC"/>
</dbReference>
<dbReference type="GO" id="GO:0005794">
    <property type="term" value="C:Golgi apparatus"/>
    <property type="evidence" value="ECO:0007669"/>
    <property type="project" value="TreeGrafter"/>
</dbReference>
<feature type="transmembrane region" description="Helical" evidence="17">
    <location>
        <begin position="59"/>
        <end position="80"/>
    </location>
</feature>
<protein>
    <recommendedName>
        <fullName evidence="13">diacylglycerol cholinephosphotransferase</fullName>
        <ecNumber evidence="13">2.7.8.2</ecNumber>
    </recommendedName>
</protein>
<organism evidence="18">
    <name type="scientific">Glossina morsitans morsitans</name>
    <name type="common">Savannah tsetse fly</name>
    <dbReference type="NCBI Taxonomy" id="37546"/>
    <lineage>
        <taxon>Eukaryota</taxon>
        <taxon>Metazoa</taxon>
        <taxon>Ecdysozoa</taxon>
        <taxon>Arthropoda</taxon>
        <taxon>Hexapoda</taxon>
        <taxon>Insecta</taxon>
        <taxon>Pterygota</taxon>
        <taxon>Neoptera</taxon>
        <taxon>Endopterygota</taxon>
        <taxon>Diptera</taxon>
        <taxon>Brachycera</taxon>
        <taxon>Muscomorpha</taxon>
        <taxon>Hippoboscoidea</taxon>
        <taxon>Glossinidae</taxon>
        <taxon>Glossina</taxon>
    </lineage>
</organism>
<keyword evidence="5 17" id="KW-1133">Transmembrane helix</keyword>
<dbReference type="GO" id="GO:0004307">
    <property type="term" value="F:ethanolaminephosphotransferase activity"/>
    <property type="evidence" value="ECO:0007669"/>
    <property type="project" value="TreeGrafter"/>
</dbReference>
<evidence type="ECO:0000256" key="2">
    <source>
        <dbReference type="ARBA" id="ARBA00010441"/>
    </source>
</evidence>
<name>D3TN27_GLOMM</name>
<feature type="transmembrane region" description="Helical" evidence="17">
    <location>
        <begin position="330"/>
        <end position="351"/>
    </location>
</feature>
<feature type="compositionally biased region" description="Low complexity" evidence="16">
    <location>
        <begin position="389"/>
        <end position="402"/>
    </location>
</feature>
<reference evidence="18" key="1">
    <citation type="journal article" date="2010" name="BMC Genomics">
        <title>An insight into the sialome of Glossina morsitans morsitans.</title>
        <authorList>
            <person name="Alves-Silva J."/>
            <person name="Ribeiro J.M."/>
            <person name="Van Den Abbeele J."/>
            <person name="Attardo G."/>
            <person name="Hao Z."/>
            <person name="Haines L.R."/>
            <person name="Soares M.B."/>
            <person name="Berriman M."/>
            <person name="Aksoy S."/>
            <person name="Lehane M.J."/>
        </authorList>
    </citation>
    <scope>NUCLEOTIDE SEQUENCE</scope>
    <source>
        <tissue evidence="18">Salivary gland</tissue>
    </source>
</reference>
<evidence type="ECO:0000256" key="11">
    <source>
        <dbReference type="ARBA" id="ARBA00036890"/>
    </source>
</evidence>
<feature type="transmembrane region" description="Helical" evidence="17">
    <location>
        <begin position="86"/>
        <end position="104"/>
    </location>
</feature>